<organism evidence="10 11">
    <name type="scientific">Thermosinus carboxydivorans Nor1</name>
    <dbReference type="NCBI Taxonomy" id="401526"/>
    <lineage>
        <taxon>Bacteria</taxon>
        <taxon>Bacillati</taxon>
        <taxon>Bacillota</taxon>
        <taxon>Negativicutes</taxon>
        <taxon>Selenomonadales</taxon>
        <taxon>Sporomusaceae</taxon>
        <taxon>Thermosinus</taxon>
    </lineage>
</organism>
<evidence type="ECO:0000256" key="6">
    <source>
        <dbReference type="ARBA" id="ARBA00022777"/>
    </source>
</evidence>
<evidence type="ECO:0000259" key="9">
    <source>
        <dbReference type="PROSITE" id="PS00794"/>
    </source>
</evidence>
<evidence type="ECO:0000313" key="11">
    <source>
        <dbReference type="Proteomes" id="UP000005139"/>
    </source>
</evidence>
<evidence type="ECO:0000256" key="8">
    <source>
        <dbReference type="ARBA" id="ARBA00022909"/>
    </source>
</evidence>
<dbReference type="GO" id="GO:0003848">
    <property type="term" value="F:2-amino-4-hydroxy-6-hydroxymethyldihydropteridine diphosphokinase activity"/>
    <property type="evidence" value="ECO:0007669"/>
    <property type="project" value="UniProtKB-EC"/>
</dbReference>
<dbReference type="EMBL" id="AAWL01000002">
    <property type="protein sequence ID" value="EAX48681.1"/>
    <property type="molecule type" value="Genomic_DNA"/>
</dbReference>
<evidence type="ECO:0000256" key="4">
    <source>
        <dbReference type="ARBA" id="ARBA00022679"/>
    </source>
</evidence>
<dbReference type="NCBIfam" id="TIGR01498">
    <property type="entry name" value="folK"/>
    <property type="match status" value="1"/>
</dbReference>
<dbReference type="OrthoDB" id="9808041at2"/>
<accession>A1HN54</accession>
<keyword evidence="6 10" id="KW-0418">Kinase</keyword>
<evidence type="ECO:0000256" key="3">
    <source>
        <dbReference type="ARBA" id="ARBA00013253"/>
    </source>
</evidence>
<dbReference type="PANTHER" id="PTHR43071">
    <property type="entry name" value="2-AMINO-4-HYDROXY-6-HYDROXYMETHYLDIHYDROPTERIDINE PYROPHOSPHOKINASE"/>
    <property type="match status" value="1"/>
</dbReference>
<dbReference type="Gene3D" id="3.30.70.560">
    <property type="entry name" value="7,8-Dihydro-6-hydroxymethylpterin-pyrophosphokinase HPPK"/>
    <property type="match status" value="1"/>
</dbReference>
<protein>
    <recommendedName>
        <fullName evidence="3">2-amino-4-hydroxy-6-hydroxymethyldihydropteridine diphosphokinase</fullName>
        <ecNumber evidence="3">2.7.6.3</ecNumber>
    </recommendedName>
</protein>
<dbReference type="PANTHER" id="PTHR43071:SF1">
    <property type="entry name" value="2-AMINO-4-HYDROXY-6-HYDROXYMETHYLDIHYDROPTERIDINE PYROPHOSPHOKINASE"/>
    <property type="match status" value="1"/>
</dbReference>
<name>A1HN54_9FIRM</name>
<dbReference type="Proteomes" id="UP000005139">
    <property type="component" value="Unassembled WGS sequence"/>
</dbReference>
<evidence type="ECO:0000256" key="7">
    <source>
        <dbReference type="ARBA" id="ARBA00022840"/>
    </source>
</evidence>
<dbReference type="PROSITE" id="PS00794">
    <property type="entry name" value="HPPK"/>
    <property type="match status" value="1"/>
</dbReference>
<evidence type="ECO:0000256" key="1">
    <source>
        <dbReference type="ARBA" id="ARBA00000198"/>
    </source>
</evidence>
<keyword evidence="7" id="KW-0067">ATP-binding</keyword>
<dbReference type="GO" id="GO:0016301">
    <property type="term" value="F:kinase activity"/>
    <property type="evidence" value="ECO:0007669"/>
    <property type="project" value="UniProtKB-KW"/>
</dbReference>
<comment type="pathway">
    <text evidence="2">Cofactor biosynthesis; tetrahydrofolate biosynthesis; 2-amino-4-hydroxy-6-hydroxymethyl-7,8-dihydropteridine diphosphate from 7,8-dihydroneopterin triphosphate: step 4/4.</text>
</comment>
<proteinExistence type="predicted"/>
<dbReference type="CDD" id="cd00483">
    <property type="entry name" value="HPPK"/>
    <property type="match status" value="1"/>
</dbReference>
<dbReference type="Pfam" id="PF01288">
    <property type="entry name" value="HPPK"/>
    <property type="match status" value="1"/>
</dbReference>
<dbReference type="GO" id="GO:0046654">
    <property type="term" value="P:tetrahydrofolate biosynthetic process"/>
    <property type="evidence" value="ECO:0007669"/>
    <property type="project" value="UniProtKB-UniPathway"/>
</dbReference>
<evidence type="ECO:0000313" key="10">
    <source>
        <dbReference type="EMBL" id="EAX48681.1"/>
    </source>
</evidence>
<dbReference type="GO" id="GO:0005524">
    <property type="term" value="F:ATP binding"/>
    <property type="evidence" value="ECO:0007669"/>
    <property type="project" value="UniProtKB-KW"/>
</dbReference>
<dbReference type="UniPathway" id="UPA00077">
    <property type="reaction ID" value="UER00155"/>
</dbReference>
<evidence type="ECO:0000256" key="5">
    <source>
        <dbReference type="ARBA" id="ARBA00022741"/>
    </source>
</evidence>
<reference evidence="10 11" key="1">
    <citation type="submission" date="2007-01" db="EMBL/GenBank/DDBJ databases">
        <title>Annotation of the draft genome assembly of Thermosinus carboxydivorans Nor1.</title>
        <authorList>
            <consortium name="US DOE Joint Genome Institute (JGI-ORNL)"/>
            <person name="Larimer F."/>
            <person name="Land M."/>
            <person name="Hauser L."/>
        </authorList>
    </citation>
    <scope>NUCLEOTIDE SEQUENCE [LARGE SCALE GENOMIC DNA]</scope>
    <source>
        <strain evidence="10 11">Nor1</strain>
    </source>
</reference>
<gene>
    <name evidence="10" type="ORF">TcarDRAFT_2153</name>
</gene>
<dbReference type="InterPro" id="IPR000550">
    <property type="entry name" value="Hppk"/>
</dbReference>
<keyword evidence="11" id="KW-1185">Reference proteome</keyword>
<dbReference type="SUPFAM" id="SSF55083">
    <property type="entry name" value="6-hydroxymethyl-7,8-dihydropterin pyrophosphokinase, HPPK"/>
    <property type="match status" value="1"/>
</dbReference>
<dbReference type="eggNOG" id="COG0801">
    <property type="taxonomic scope" value="Bacteria"/>
</dbReference>
<comment type="caution">
    <text evidence="10">The sequence shown here is derived from an EMBL/GenBank/DDBJ whole genome shotgun (WGS) entry which is preliminary data.</text>
</comment>
<comment type="catalytic activity">
    <reaction evidence="1">
        <text>6-hydroxymethyl-7,8-dihydropterin + ATP = (7,8-dihydropterin-6-yl)methyl diphosphate + AMP + H(+)</text>
        <dbReference type="Rhea" id="RHEA:11412"/>
        <dbReference type="ChEBI" id="CHEBI:15378"/>
        <dbReference type="ChEBI" id="CHEBI:30616"/>
        <dbReference type="ChEBI" id="CHEBI:44841"/>
        <dbReference type="ChEBI" id="CHEBI:72950"/>
        <dbReference type="ChEBI" id="CHEBI:456215"/>
        <dbReference type="EC" id="2.7.6.3"/>
    </reaction>
</comment>
<reference evidence="10 11" key="2">
    <citation type="submission" date="2007-01" db="EMBL/GenBank/DDBJ databases">
        <title>Sequencing of the draft genome and assembly of Thermosinus carboxydivorans Nor1.</title>
        <authorList>
            <consortium name="US DOE Joint Genome Institute (JGI-PGF)"/>
            <person name="Copeland A."/>
            <person name="Lucas S."/>
            <person name="Lapidus A."/>
            <person name="Barry K."/>
            <person name="Glavina del Rio T."/>
            <person name="Dalin E."/>
            <person name="Tice H."/>
            <person name="Bruce D."/>
            <person name="Pitluck S."/>
            <person name="Richardson P."/>
        </authorList>
    </citation>
    <scope>NUCLEOTIDE SEQUENCE [LARGE SCALE GENOMIC DNA]</scope>
    <source>
        <strain evidence="10 11">Nor1</strain>
    </source>
</reference>
<sequence>MIILGFGSNIGDREENIRLAIQFLGEDPLIEVLRVSSLYETEPVGKKDQPAFLNAVASIVTAYGPEQLLATCLRVERTLGRVRTLRWGPRTIDIDILVYNDVCMKTDTLTLPHPRILERRFVLVPLQEIAGDLPVYGDLTAAELLARTADNSKVEWYGTL</sequence>
<keyword evidence="4 10" id="KW-0808">Transferase</keyword>
<dbReference type="EC" id="2.7.6.3" evidence="3"/>
<feature type="domain" description="7,8-dihydro-6-hydroxymethylpterin-pyrophosphokinase" evidence="9">
    <location>
        <begin position="86"/>
        <end position="97"/>
    </location>
</feature>
<dbReference type="InterPro" id="IPR035907">
    <property type="entry name" value="Hppk_sf"/>
</dbReference>
<dbReference type="GO" id="GO:0046656">
    <property type="term" value="P:folic acid biosynthetic process"/>
    <property type="evidence" value="ECO:0007669"/>
    <property type="project" value="UniProtKB-KW"/>
</dbReference>
<keyword evidence="5" id="KW-0547">Nucleotide-binding</keyword>
<evidence type="ECO:0000256" key="2">
    <source>
        <dbReference type="ARBA" id="ARBA00005051"/>
    </source>
</evidence>
<keyword evidence="8" id="KW-0289">Folate biosynthesis</keyword>
<dbReference type="RefSeq" id="WP_007288452.1">
    <property type="nucleotide sequence ID" value="NZ_AAWL01000002.1"/>
</dbReference>
<dbReference type="AlphaFoldDB" id="A1HN54"/>